<dbReference type="SUPFAM" id="SSF53697">
    <property type="entry name" value="SIS domain"/>
    <property type="match status" value="1"/>
</dbReference>
<dbReference type="PANTHER" id="PTHR30514">
    <property type="entry name" value="GLUCOKINASE"/>
    <property type="match status" value="1"/>
</dbReference>
<dbReference type="InterPro" id="IPR047640">
    <property type="entry name" value="RpiR-like"/>
</dbReference>
<comment type="caution">
    <text evidence="5">The sequence shown here is derived from an EMBL/GenBank/DDBJ whole genome shotgun (WGS) entry which is preliminary data.</text>
</comment>
<dbReference type="PROSITE" id="PS51071">
    <property type="entry name" value="HTH_RPIR"/>
    <property type="match status" value="1"/>
</dbReference>
<dbReference type="InterPro" id="IPR001347">
    <property type="entry name" value="SIS_dom"/>
</dbReference>
<dbReference type="PANTHER" id="PTHR30514:SF18">
    <property type="entry name" value="RPIR-FAMILY TRANSCRIPTIONAL REGULATOR"/>
    <property type="match status" value="1"/>
</dbReference>
<evidence type="ECO:0000313" key="5">
    <source>
        <dbReference type="EMBL" id="MDK4247664.1"/>
    </source>
</evidence>
<dbReference type="Proteomes" id="UP001239414">
    <property type="component" value="Unassembled WGS sequence"/>
</dbReference>
<gene>
    <name evidence="5" type="ORF">QPX34_06430</name>
</gene>
<accession>A0ABT7FPY9</accession>
<dbReference type="InterPro" id="IPR046348">
    <property type="entry name" value="SIS_dom_sf"/>
</dbReference>
<evidence type="ECO:0000259" key="4">
    <source>
        <dbReference type="PROSITE" id="PS51071"/>
    </source>
</evidence>
<keyword evidence="1" id="KW-0805">Transcription regulation</keyword>
<proteinExistence type="predicted"/>
<dbReference type="Pfam" id="PF01380">
    <property type="entry name" value="SIS"/>
    <property type="match status" value="1"/>
</dbReference>
<evidence type="ECO:0000256" key="1">
    <source>
        <dbReference type="ARBA" id="ARBA00023015"/>
    </source>
</evidence>
<dbReference type="InterPro" id="IPR009057">
    <property type="entry name" value="Homeodomain-like_sf"/>
</dbReference>
<dbReference type="Gene3D" id="1.10.10.10">
    <property type="entry name" value="Winged helix-like DNA-binding domain superfamily/Winged helix DNA-binding domain"/>
    <property type="match status" value="1"/>
</dbReference>
<dbReference type="InterPro" id="IPR035472">
    <property type="entry name" value="RpiR-like_SIS"/>
</dbReference>
<dbReference type="InterPro" id="IPR036388">
    <property type="entry name" value="WH-like_DNA-bd_sf"/>
</dbReference>
<keyword evidence="2" id="KW-0238">DNA-binding</keyword>
<dbReference type="Pfam" id="PF01418">
    <property type="entry name" value="HTH_6"/>
    <property type="match status" value="1"/>
</dbReference>
<dbReference type="CDD" id="cd05013">
    <property type="entry name" value="SIS_RpiR"/>
    <property type="match status" value="1"/>
</dbReference>
<name>A0ABT7FPY9_9CORY</name>
<protein>
    <submittedName>
        <fullName evidence="5">MurR/RpiR family transcriptional regulator</fullName>
    </submittedName>
</protein>
<organism evidence="5 6">
    <name type="scientific">Corynebacterium accolens</name>
    <dbReference type="NCBI Taxonomy" id="38284"/>
    <lineage>
        <taxon>Bacteria</taxon>
        <taxon>Bacillati</taxon>
        <taxon>Actinomycetota</taxon>
        <taxon>Actinomycetes</taxon>
        <taxon>Mycobacteriales</taxon>
        <taxon>Corynebacteriaceae</taxon>
        <taxon>Corynebacterium</taxon>
    </lineage>
</organism>
<feature type="domain" description="HTH rpiR-type" evidence="4">
    <location>
        <begin position="3"/>
        <end position="79"/>
    </location>
</feature>
<sequence length="284" mass="31770">MSYSITEQINAKFPTLSQAEKDAARCLLNSYPWVGLKTVQHFAVQANVSSATIVRFVQTMGFKGFKQFQSALMKEVSERDASPLSQAGDDFPSLANDRVEQTLNHSAEAFLRGIESTFKYAKKDDIEKVITLLSDQKHRIVSHGGTFSWVLAQHFVAQLSLFRGNQLAAPLSDLALIELISQTSADDIWVFFDFRRYSPRSERIARLVKEKGALVILTTDRWMSPISSYSDATLVTRVEAFGPSDTLVPAFALIEAICECVSREIGKTGIQYLEAFEILRKELS</sequence>
<reference evidence="5 6" key="1">
    <citation type="submission" date="2023-05" db="EMBL/GenBank/DDBJ databases">
        <title>Metabolic capabilities are highly conserved among human nasal-associated Corynebacterium species in pangenomic analyses.</title>
        <authorList>
            <person name="Tran T.H."/>
            <person name="Roberts A.Q."/>
            <person name="Escapa I.F."/>
            <person name="Gao W."/>
            <person name="Conlan S."/>
            <person name="Kong H."/>
            <person name="Segre J.A."/>
            <person name="Kelly M.S."/>
            <person name="Lemon K.P."/>
        </authorList>
    </citation>
    <scope>NUCLEOTIDE SEQUENCE [LARGE SCALE GENOMIC DNA]</scope>
    <source>
        <strain evidence="5 6">KPL3802</strain>
    </source>
</reference>
<dbReference type="SUPFAM" id="SSF46689">
    <property type="entry name" value="Homeodomain-like"/>
    <property type="match status" value="1"/>
</dbReference>
<dbReference type="Gene3D" id="3.40.50.10490">
    <property type="entry name" value="Glucose-6-phosphate isomerase like protein, domain 1"/>
    <property type="match status" value="1"/>
</dbReference>
<keyword evidence="6" id="KW-1185">Reference proteome</keyword>
<evidence type="ECO:0000256" key="2">
    <source>
        <dbReference type="ARBA" id="ARBA00023125"/>
    </source>
</evidence>
<keyword evidence="3" id="KW-0804">Transcription</keyword>
<evidence type="ECO:0000256" key="3">
    <source>
        <dbReference type="ARBA" id="ARBA00023163"/>
    </source>
</evidence>
<evidence type="ECO:0000313" key="6">
    <source>
        <dbReference type="Proteomes" id="UP001239414"/>
    </source>
</evidence>
<dbReference type="RefSeq" id="WP_023017588.1">
    <property type="nucleotide sequence ID" value="NZ_CP100374.1"/>
</dbReference>
<dbReference type="InterPro" id="IPR000281">
    <property type="entry name" value="HTH_RpiR"/>
</dbReference>
<dbReference type="EMBL" id="JASNUO010000005">
    <property type="protein sequence ID" value="MDK4247664.1"/>
    <property type="molecule type" value="Genomic_DNA"/>
</dbReference>